<dbReference type="OMA" id="NDEWIAM"/>
<dbReference type="PROSITE" id="PS51450">
    <property type="entry name" value="LRR"/>
    <property type="match status" value="4"/>
</dbReference>
<dbReference type="AlphaFoldDB" id="R7TET7"/>
<dbReference type="Pfam" id="PF23598">
    <property type="entry name" value="LRR_14"/>
    <property type="match status" value="1"/>
</dbReference>
<evidence type="ECO:0000313" key="6">
    <source>
        <dbReference type="Proteomes" id="UP000014760"/>
    </source>
</evidence>
<feature type="domain" description="Disease resistance R13L4/SHOC-2-like LRR" evidence="3">
    <location>
        <begin position="85"/>
        <end position="250"/>
    </location>
</feature>
<keyword evidence="6" id="KW-1185">Reference proteome</keyword>
<dbReference type="Pfam" id="PF13855">
    <property type="entry name" value="LRR_8"/>
    <property type="match status" value="2"/>
</dbReference>
<sequence>MSCVEEDDHSDGDFSSLDLESLPTSLSDPVFCGSLTELFLDYNSICDLPASLFENLEKLTLFSAVGNELKQLPDTMAKMRDLQKLFLQENQLGALPHTIGAFSQLKVMNIVGNRVKSLPDSVSELSALEEIYLDENQLEGLPSSFVQLTCLQRLEISDNILAHLPKDIGNLSKLRVLNVSGNKLEGSLPESFGDISSVCEIDLSHNQLSELPPKCRFNQSLVKLFAEQNVLQSLPDWINHLPNVKHLSFRDNVLRRTPFTESFGETSTDLKVLDISGNFISGLPESIGNLKKLEKIQIGSVICELERRHFQNGNWIDQLPSRFSHMTMLKEAYLDENQISELPEDFGRLVNLEFIDLGQNQLRRLPDSFCQLRSLRVCQLSKNLLECLPENIGELKSLVDLRLDNNQISDVPSSLGELSNLQSLDLFHNLFTELPACLSKLTNLVRLDVYENKFEMDWWEVPNIYKRAKYAPKDPALAGNW</sequence>
<dbReference type="PANTHER" id="PTHR45752:SF199">
    <property type="match status" value="1"/>
</dbReference>
<dbReference type="HOGENOM" id="CLU_000288_18_23_1"/>
<dbReference type="InterPro" id="IPR050715">
    <property type="entry name" value="LRR-SigEffector_domain"/>
</dbReference>
<reference evidence="4 6" key="2">
    <citation type="journal article" date="2013" name="Nature">
        <title>Insights into bilaterian evolution from three spiralian genomes.</title>
        <authorList>
            <person name="Simakov O."/>
            <person name="Marletaz F."/>
            <person name="Cho S.J."/>
            <person name="Edsinger-Gonzales E."/>
            <person name="Havlak P."/>
            <person name="Hellsten U."/>
            <person name="Kuo D.H."/>
            <person name="Larsson T."/>
            <person name="Lv J."/>
            <person name="Arendt D."/>
            <person name="Savage R."/>
            <person name="Osoegawa K."/>
            <person name="de Jong P."/>
            <person name="Grimwood J."/>
            <person name="Chapman J.A."/>
            <person name="Shapiro H."/>
            <person name="Aerts A."/>
            <person name="Otillar R.P."/>
            <person name="Terry A.Y."/>
            <person name="Boore J.L."/>
            <person name="Grigoriev I.V."/>
            <person name="Lindberg D.R."/>
            <person name="Seaver E.C."/>
            <person name="Weisblat D.A."/>
            <person name="Putnam N.H."/>
            <person name="Rokhsar D.S."/>
        </authorList>
    </citation>
    <scope>NUCLEOTIDE SEQUENCE</scope>
    <source>
        <strain evidence="4 6">I ESC-2004</strain>
    </source>
</reference>
<evidence type="ECO:0000259" key="3">
    <source>
        <dbReference type="Pfam" id="PF23598"/>
    </source>
</evidence>
<dbReference type="Pfam" id="PF00560">
    <property type="entry name" value="LRR_1"/>
    <property type="match status" value="1"/>
</dbReference>
<name>R7TET7_CAPTE</name>
<dbReference type="Proteomes" id="UP000014760">
    <property type="component" value="Unassembled WGS sequence"/>
</dbReference>
<keyword evidence="2" id="KW-0677">Repeat</keyword>
<dbReference type="InterPro" id="IPR055414">
    <property type="entry name" value="LRR_R13L4/SHOC2-like"/>
</dbReference>
<proteinExistence type="predicted"/>
<dbReference type="SMART" id="SM00364">
    <property type="entry name" value="LRR_BAC"/>
    <property type="match status" value="12"/>
</dbReference>
<dbReference type="SUPFAM" id="SSF52058">
    <property type="entry name" value="L domain-like"/>
    <property type="match status" value="1"/>
</dbReference>
<dbReference type="SMART" id="SM00365">
    <property type="entry name" value="LRR_SD22"/>
    <property type="match status" value="6"/>
</dbReference>
<organism evidence="4">
    <name type="scientific">Capitella teleta</name>
    <name type="common">Polychaete worm</name>
    <dbReference type="NCBI Taxonomy" id="283909"/>
    <lineage>
        <taxon>Eukaryota</taxon>
        <taxon>Metazoa</taxon>
        <taxon>Spiralia</taxon>
        <taxon>Lophotrochozoa</taxon>
        <taxon>Annelida</taxon>
        <taxon>Polychaeta</taxon>
        <taxon>Sedentaria</taxon>
        <taxon>Scolecida</taxon>
        <taxon>Capitellidae</taxon>
        <taxon>Capitella</taxon>
    </lineage>
</organism>
<dbReference type="EMBL" id="AMQN01013412">
    <property type="status" value="NOT_ANNOTATED_CDS"/>
    <property type="molecule type" value="Genomic_DNA"/>
</dbReference>
<reference evidence="6" key="1">
    <citation type="submission" date="2012-12" db="EMBL/GenBank/DDBJ databases">
        <authorList>
            <person name="Hellsten U."/>
            <person name="Grimwood J."/>
            <person name="Chapman J.A."/>
            <person name="Shapiro H."/>
            <person name="Aerts A."/>
            <person name="Otillar R.P."/>
            <person name="Terry A.Y."/>
            <person name="Boore J.L."/>
            <person name="Simakov O."/>
            <person name="Marletaz F."/>
            <person name="Cho S.-J."/>
            <person name="Edsinger-Gonzales E."/>
            <person name="Havlak P."/>
            <person name="Kuo D.-H."/>
            <person name="Larsson T."/>
            <person name="Lv J."/>
            <person name="Arendt D."/>
            <person name="Savage R."/>
            <person name="Osoegawa K."/>
            <person name="de Jong P."/>
            <person name="Lindberg D.R."/>
            <person name="Seaver E.C."/>
            <person name="Weisblat D.A."/>
            <person name="Putnam N.H."/>
            <person name="Grigoriev I.V."/>
            <person name="Rokhsar D.S."/>
        </authorList>
    </citation>
    <scope>NUCLEOTIDE SEQUENCE</scope>
    <source>
        <strain evidence="6">I ESC-2004</strain>
    </source>
</reference>
<dbReference type="InterPro" id="IPR032675">
    <property type="entry name" value="LRR_dom_sf"/>
</dbReference>
<dbReference type="InterPro" id="IPR003591">
    <property type="entry name" value="Leu-rich_rpt_typical-subtyp"/>
</dbReference>
<evidence type="ECO:0000313" key="4">
    <source>
        <dbReference type="EMBL" id="ELT92244.1"/>
    </source>
</evidence>
<dbReference type="InterPro" id="IPR001611">
    <property type="entry name" value="Leu-rich_rpt"/>
</dbReference>
<keyword evidence="1" id="KW-0433">Leucine-rich repeat</keyword>
<dbReference type="STRING" id="283909.R7TET7"/>
<dbReference type="Gene3D" id="3.80.10.10">
    <property type="entry name" value="Ribonuclease Inhibitor"/>
    <property type="match status" value="3"/>
</dbReference>
<dbReference type="SMART" id="SM00369">
    <property type="entry name" value="LRR_TYP"/>
    <property type="match status" value="12"/>
</dbReference>
<gene>
    <name evidence="4" type="ORF">CAPTEDRAFT_174612</name>
</gene>
<dbReference type="EnsemblMetazoa" id="CapteT174612">
    <property type="protein sequence ID" value="CapteP174612"/>
    <property type="gene ID" value="CapteG174612"/>
</dbReference>
<dbReference type="OrthoDB" id="2021138at2759"/>
<dbReference type="FunFam" id="3.80.10.10:FF:000041">
    <property type="entry name" value="LRR receptor-like serine/threonine-protein kinase ERECTA"/>
    <property type="match status" value="1"/>
</dbReference>
<protein>
    <recommendedName>
        <fullName evidence="3">Disease resistance R13L4/SHOC-2-like LRR domain-containing protein</fullName>
    </recommendedName>
</protein>
<evidence type="ECO:0000256" key="1">
    <source>
        <dbReference type="ARBA" id="ARBA00022614"/>
    </source>
</evidence>
<evidence type="ECO:0000256" key="2">
    <source>
        <dbReference type="ARBA" id="ARBA00022737"/>
    </source>
</evidence>
<accession>R7TET7</accession>
<dbReference type="EMBL" id="KB310206">
    <property type="protein sequence ID" value="ELT92244.1"/>
    <property type="molecule type" value="Genomic_DNA"/>
</dbReference>
<reference evidence="5" key="3">
    <citation type="submission" date="2015-06" db="UniProtKB">
        <authorList>
            <consortium name="EnsemblMetazoa"/>
        </authorList>
    </citation>
    <scope>IDENTIFICATION</scope>
</reference>
<dbReference type="PANTHER" id="PTHR45752">
    <property type="entry name" value="LEUCINE-RICH REPEAT-CONTAINING"/>
    <property type="match status" value="1"/>
</dbReference>
<feature type="non-terminal residue" evidence="4">
    <location>
        <position position="481"/>
    </location>
</feature>
<dbReference type="SUPFAM" id="SSF52047">
    <property type="entry name" value="RNI-like"/>
    <property type="match status" value="1"/>
</dbReference>
<evidence type="ECO:0000313" key="5">
    <source>
        <dbReference type="EnsemblMetazoa" id="CapteP174612"/>
    </source>
</evidence>